<proteinExistence type="predicted"/>
<organism evidence="2">
    <name type="scientific">hydrothermal vent metagenome</name>
    <dbReference type="NCBI Taxonomy" id="652676"/>
    <lineage>
        <taxon>unclassified sequences</taxon>
        <taxon>metagenomes</taxon>
        <taxon>ecological metagenomes</taxon>
    </lineage>
</organism>
<sequence>DDVELGGKHVNASVLFADIVGFTSISEKLPPQDIASLLNEYFSLISTIAQVHNGHIDKFMGDCAMVVFGVTDHSDHHSLDAINCSIMIRDTISQLNTTRLHHGKIPIHLKIGINSGVMIAGNLGSSDRMEYTVIGDPVNIASRLANIAESGQIIILEELYKTDSVSSQIIANKHKIIRVRGKQDPVSTWLVDNTRPQNQKLMKQQINHILHTAFESIA</sequence>
<dbReference type="PROSITE" id="PS50125">
    <property type="entry name" value="GUANYLATE_CYCLASE_2"/>
    <property type="match status" value="1"/>
</dbReference>
<feature type="non-terminal residue" evidence="2">
    <location>
        <position position="1"/>
    </location>
</feature>
<dbReference type="Pfam" id="PF00211">
    <property type="entry name" value="Guanylate_cyc"/>
    <property type="match status" value="1"/>
</dbReference>
<evidence type="ECO:0000259" key="1">
    <source>
        <dbReference type="PROSITE" id="PS50125"/>
    </source>
</evidence>
<accession>A0A3B0WAV3</accession>
<dbReference type="EMBL" id="UOFF01000013">
    <property type="protein sequence ID" value="VAW53095.1"/>
    <property type="molecule type" value="Genomic_DNA"/>
</dbReference>
<feature type="domain" description="Guanylate cyclase" evidence="1">
    <location>
        <begin position="13"/>
        <end position="145"/>
    </location>
</feature>
<dbReference type="Gene3D" id="3.30.70.1230">
    <property type="entry name" value="Nucleotide cyclase"/>
    <property type="match status" value="1"/>
</dbReference>
<reference evidence="2" key="1">
    <citation type="submission" date="2018-06" db="EMBL/GenBank/DDBJ databases">
        <authorList>
            <person name="Zhirakovskaya E."/>
        </authorList>
    </citation>
    <scope>NUCLEOTIDE SEQUENCE</scope>
</reference>
<dbReference type="PANTHER" id="PTHR43081:SF1">
    <property type="entry name" value="ADENYLATE CYCLASE, TERMINAL-DIFFERENTIATION SPECIFIC"/>
    <property type="match status" value="1"/>
</dbReference>
<dbReference type="InterPro" id="IPR050697">
    <property type="entry name" value="Adenylyl/Guanylyl_Cyclase_3/4"/>
</dbReference>
<evidence type="ECO:0000313" key="2">
    <source>
        <dbReference type="EMBL" id="VAW53095.1"/>
    </source>
</evidence>
<dbReference type="EC" id="4.6.1.1" evidence="2"/>
<dbReference type="PANTHER" id="PTHR43081">
    <property type="entry name" value="ADENYLATE CYCLASE, TERMINAL-DIFFERENTIATION SPECIFIC-RELATED"/>
    <property type="match status" value="1"/>
</dbReference>
<gene>
    <name evidence="2" type="ORF">MNBD_GAMMA07-537</name>
</gene>
<dbReference type="GO" id="GO:0035556">
    <property type="term" value="P:intracellular signal transduction"/>
    <property type="evidence" value="ECO:0007669"/>
    <property type="project" value="InterPro"/>
</dbReference>
<dbReference type="CDD" id="cd07302">
    <property type="entry name" value="CHD"/>
    <property type="match status" value="1"/>
</dbReference>
<dbReference type="SUPFAM" id="SSF55073">
    <property type="entry name" value="Nucleotide cyclase"/>
    <property type="match status" value="1"/>
</dbReference>
<dbReference type="GO" id="GO:0004016">
    <property type="term" value="F:adenylate cyclase activity"/>
    <property type="evidence" value="ECO:0007669"/>
    <property type="project" value="UniProtKB-EC"/>
</dbReference>
<name>A0A3B0WAV3_9ZZZZ</name>
<keyword evidence="2" id="KW-0456">Lyase</keyword>
<protein>
    <submittedName>
        <fullName evidence="2">Adenylate cyclase</fullName>
        <ecNumber evidence="2">4.6.1.1</ecNumber>
    </submittedName>
</protein>
<dbReference type="InterPro" id="IPR001054">
    <property type="entry name" value="A/G_cyclase"/>
</dbReference>
<dbReference type="InterPro" id="IPR029787">
    <property type="entry name" value="Nucleotide_cyclase"/>
</dbReference>
<dbReference type="AlphaFoldDB" id="A0A3B0WAV3"/>
<dbReference type="GO" id="GO:0009190">
    <property type="term" value="P:cyclic nucleotide biosynthetic process"/>
    <property type="evidence" value="ECO:0007669"/>
    <property type="project" value="InterPro"/>
</dbReference>
<dbReference type="SMART" id="SM00044">
    <property type="entry name" value="CYCc"/>
    <property type="match status" value="1"/>
</dbReference>